<feature type="transmembrane region" description="Helical" evidence="1">
    <location>
        <begin position="32"/>
        <end position="53"/>
    </location>
</feature>
<evidence type="ECO:0000313" key="3">
    <source>
        <dbReference type="Proteomes" id="UP001139646"/>
    </source>
</evidence>
<accession>A0ABS9X1T3</accession>
<proteinExistence type="predicted"/>
<feature type="transmembrane region" description="Helical" evidence="1">
    <location>
        <begin position="6"/>
        <end position="25"/>
    </location>
</feature>
<sequence>MLINTVILFLQNALPIFVITTLLLISFSTKELALISIKWIISGVIFTAVTTFILSNNLENISQTFDGMGVELFLSFGYLLIYLFSIFLFVFNDKHYTKQLGFLVLYIITAINGSHFIIYLANYWTQAQQVESMVLGIILGGGICLSISILLYFLLKSADHNLYFQTSKYFLLLFSLGQLMHAIVLLQQVDILSSSRPLWDSSRLITEDSEVGQLLTVLFGYESTPSLLQVIIYIIAFSIPVMICKLTTIRLYIRGEKSC</sequence>
<evidence type="ECO:0000256" key="1">
    <source>
        <dbReference type="SAM" id="Phobius"/>
    </source>
</evidence>
<comment type="caution">
    <text evidence="2">The sequence shown here is derived from an EMBL/GenBank/DDBJ whole genome shotgun (WGS) entry which is preliminary data.</text>
</comment>
<keyword evidence="1" id="KW-0472">Membrane</keyword>
<feature type="transmembrane region" description="Helical" evidence="1">
    <location>
        <begin position="230"/>
        <end position="253"/>
    </location>
</feature>
<keyword evidence="1" id="KW-0812">Transmembrane</keyword>
<protein>
    <recommendedName>
        <fullName evidence="4">Iron permease</fullName>
    </recommendedName>
</protein>
<feature type="transmembrane region" description="Helical" evidence="1">
    <location>
        <begin position="133"/>
        <end position="155"/>
    </location>
</feature>
<dbReference type="EMBL" id="JAKKSL010000002">
    <property type="protein sequence ID" value="MCI2284161.1"/>
    <property type="molecule type" value="Genomic_DNA"/>
</dbReference>
<gene>
    <name evidence="2" type="ORF">L3081_13200</name>
</gene>
<dbReference type="Proteomes" id="UP001139646">
    <property type="component" value="Unassembled WGS sequence"/>
</dbReference>
<evidence type="ECO:0008006" key="4">
    <source>
        <dbReference type="Google" id="ProtNLM"/>
    </source>
</evidence>
<feature type="transmembrane region" description="Helical" evidence="1">
    <location>
        <begin position="73"/>
        <end position="91"/>
    </location>
</feature>
<feature type="transmembrane region" description="Helical" evidence="1">
    <location>
        <begin position="167"/>
        <end position="189"/>
    </location>
</feature>
<name>A0ABS9X1T3_9GAMM</name>
<keyword evidence="1" id="KW-1133">Transmembrane helix</keyword>
<organism evidence="2 3">
    <name type="scientific">Colwellia maritima</name>
    <dbReference type="NCBI Taxonomy" id="2912588"/>
    <lineage>
        <taxon>Bacteria</taxon>
        <taxon>Pseudomonadati</taxon>
        <taxon>Pseudomonadota</taxon>
        <taxon>Gammaproteobacteria</taxon>
        <taxon>Alteromonadales</taxon>
        <taxon>Colwelliaceae</taxon>
        <taxon>Colwellia</taxon>
    </lineage>
</organism>
<keyword evidence="3" id="KW-1185">Reference proteome</keyword>
<reference evidence="2" key="1">
    <citation type="submission" date="2022-01" db="EMBL/GenBank/DDBJ databases">
        <title>Colwellia maritima, isolated from seawater.</title>
        <authorList>
            <person name="Kristyanto S."/>
            <person name="Jung J."/>
            <person name="Jeon C.O."/>
        </authorList>
    </citation>
    <scope>NUCLEOTIDE SEQUENCE</scope>
    <source>
        <strain evidence="2">MSW7</strain>
    </source>
</reference>
<feature type="transmembrane region" description="Helical" evidence="1">
    <location>
        <begin position="103"/>
        <end position="121"/>
    </location>
</feature>
<evidence type="ECO:0000313" key="2">
    <source>
        <dbReference type="EMBL" id="MCI2284161.1"/>
    </source>
</evidence>
<dbReference type="RefSeq" id="WP_242286617.1">
    <property type="nucleotide sequence ID" value="NZ_JAKKSL010000002.1"/>
</dbReference>